<comment type="similarity">
    <text evidence="5 14 16">Belongs to the RNase HII family.</text>
</comment>
<accession>A0A1S6INI0</accession>
<comment type="function">
    <text evidence="3 14 16">Endonuclease that specifically degrades the RNA of RNA-DNA hybrids.</text>
</comment>
<evidence type="ECO:0000259" key="17">
    <source>
        <dbReference type="PROSITE" id="PS51975"/>
    </source>
</evidence>
<evidence type="ECO:0000256" key="9">
    <source>
        <dbReference type="ARBA" id="ARBA00022722"/>
    </source>
</evidence>
<keyword evidence="9 14" id="KW-0540">Nuclease</keyword>
<dbReference type="OrthoDB" id="9803420at2"/>
<dbReference type="InterPro" id="IPR012337">
    <property type="entry name" value="RNaseH-like_sf"/>
</dbReference>
<proteinExistence type="inferred from homology"/>
<dbReference type="STRING" id="708126.BW727_100704"/>
<comment type="subcellular location">
    <subcellularLocation>
        <location evidence="4 14">Cytoplasm</location>
    </subcellularLocation>
</comment>
<evidence type="ECO:0000256" key="14">
    <source>
        <dbReference type="HAMAP-Rule" id="MF_00052"/>
    </source>
</evidence>
<dbReference type="NCBIfam" id="NF000595">
    <property type="entry name" value="PRK00015.1-3"/>
    <property type="match status" value="1"/>
</dbReference>
<feature type="binding site" evidence="14 15">
    <location>
        <position position="80"/>
    </location>
    <ligand>
        <name>a divalent metal cation</name>
        <dbReference type="ChEBI" id="CHEBI:60240"/>
    </ligand>
</feature>
<dbReference type="FunFam" id="3.30.420.10:FF:000006">
    <property type="entry name" value="Ribonuclease HII"/>
    <property type="match status" value="1"/>
</dbReference>
<dbReference type="PANTHER" id="PTHR10954:SF18">
    <property type="entry name" value="RIBONUCLEASE HII"/>
    <property type="match status" value="1"/>
</dbReference>
<dbReference type="Pfam" id="PF01351">
    <property type="entry name" value="RNase_HII"/>
    <property type="match status" value="1"/>
</dbReference>
<name>A0A1S6INI0_9LACT</name>
<evidence type="ECO:0000256" key="8">
    <source>
        <dbReference type="ARBA" id="ARBA00022490"/>
    </source>
</evidence>
<feature type="domain" description="RNase H type-2" evidence="17">
    <location>
        <begin position="73"/>
        <end position="258"/>
    </location>
</feature>
<dbReference type="PANTHER" id="PTHR10954">
    <property type="entry name" value="RIBONUCLEASE H2 SUBUNIT A"/>
    <property type="match status" value="1"/>
</dbReference>
<dbReference type="KEGG" id="jda:BW727_100704"/>
<dbReference type="GO" id="GO:0006298">
    <property type="term" value="P:mismatch repair"/>
    <property type="evidence" value="ECO:0007669"/>
    <property type="project" value="TreeGrafter"/>
</dbReference>
<evidence type="ECO:0000256" key="15">
    <source>
        <dbReference type="PROSITE-ProRule" id="PRU01319"/>
    </source>
</evidence>
<dbReference type="InterPro" id="IPR022898">
    <property type="entry name" value="RNase_HII"/>
</dbReference>
<evidence type="ECO:0000256" key="12">
    <source>
        <dbReference type="ARBA" id="ARBA00022801"/>
    </source>
</evidence>
<dbReference type="GO" id="GO:0043137">
    <property type="term" value="P:DNA replication, removal of RNA primer"/>
    <property type="evidence" value="ECO:0007669"/>
    <property type="project" value="TreeGrafter"/>
</dbReference>
<comment type="cofactor">
    <cofactor evidence="14 15">
        <name>Mn(2+)</name>
        <dbReference type="ChEBI" id="CHEBI:29035"/>
    </cofactor>
    <cofactor evidence="14 15">
        <name>Mg(2+)</name>
        <dbReference type="ChEBI" id="CHEBI:18420"/>
    </cofactor>
    <text evidence="14 15">Manganese or magnesium. Binds 1 divalent metal ion per monomer in the absence of substrate. May bind a second metal ion after substrate binding.</text>
</comment>
<feature type="binding site" evidence="14 15">
    <location>
        <position position="170"/>
    </location>
    <ligand>
        <name>a divalent metal cation</name>
        <dbReference type="ChEBI" id="CHEBI:60240"/>
    </ligand>
</feature>
<dbReference type="HAMAP" id="MF_00052_B">
    <property type="entry name" value="RNase_HII_B"/>
    <property type="match status" value="1"/>
</dbReference>
<dbReference type="EC" id="3.1.26.4" evidence="6 14"/>
<evidence type="ECO:0000256" key="4">
    <source>
        <dbReference type="ARBA" id="ARBA00004496"/>
    </source>
</evidence>
<feature type="binding site" evidence="14 15">
    <location>
        <position position="79"/>
    </location>
    <ligand>
        <name>a divalent metal cation</name>
        <dbReference type="ChEBI" id="CHEBI:60240"/>
    </ligand>
</feature>
<evidence type="ECO:0000313" key="18">
    <source>
        <dbReference type="EMBL" id="AQS53097.1"/>
    </source>
</evidence>
<dbReference type="GO" id="GO:0030145">
    <property type="term" value="F:manganese ion binding"/>
    <property type="evidence" value="ECO:0007669"/>
    <property type="project" value="UniProtKB-UniRule"/>
</dbReference>
<evidence type="ECO:0000256" key="6">
    <source>
        <dbReference type="ARBA" id="ARBA00012180"/>
    </source>
</evidence>
<dbReference type="GO" id="GO:0005737">
    <property type="term" value="C:cytoplasm"/>
    <property type="evidence" value="ECO:0007669"/>
    <property type="project" value="UniProtKB-SubCell"/>
</dbReference>
<evidence type="ECO:0000256" key="16">
    <source>
        <dbReference type="RuleBase" id="RU003515"/>
    </source>
</evidence>
<dbReference type="CDD" id="cd07182">
    <property type="entry name" value="RNase_HII_bacteria_HII_like"/>
    <property type="match status" value="1"/>
</dbReference>
<dbReference type="PROSITE" id="PS51975">
    <property type="entry name" value="RNASE_H_2"/>
    <property type="match status" value="1"/>
</dbReference>
<reference evidence="18 19" key="1">
    <citation type="journal article" date="2014" name="Int. J. Syst. Evol. Microbiol.">
        <title>Jeotgalibaca dankookensis gen. nov., sp. nov., a member of the family Carnobacteriaceae, isolated from seujeot (Korean traditional food).</title>
        <authorList>
            <person name="Lee D.G."/>
            <person name="Trujillo M.E."/>
            <person name="Kang H."/>
            <person name="Ahn T.Y."/>
        </authorList>
    </citation>
    <scope>NUCLEOTIDE SEQUENCE [LARGE SCALE GENOMIC DNA]</scope>
    <source>
        <strain evidence="18 19">EX-07</strain>
    </source>
</reference>
<comment type="catalytic activity">
    <reaction evidence="1 14 15 16">
        <text>Endonucleolytic cleavage to 5'-phosphomonoester.</text>
        <dbReference type="EC" id="3.1.26.4"/>
    </reaction>
</comment>
<keyword evidence="13 14" id="KW-0464">Manganese</keyword>
<dbReference type="InterPro" id="IPR036397">
    <property type="entry name" value="RNaseH_sf"/>
</dbReference>
<dbReference type="GO" id="GO:0004523">
    <property type="term" value="F:RNA-DNA hybrid ribonuclease activity"/>
    <property type="evidence" value="ECO:0007669"/>
    <property type="project" value="UniProtKB-UniRule"/>
</dbReference>
<dbReference type="RefSeq" id="WP_062470474.1">
    <property type="nucleotide sequence ID" value="NZ_BBYN01000020.1"/>
</dbReference>
<evidence type="ECO:0000256" key="3">
    <source>
        <dbReference type="ARBA" id="ARBA00004065"/>
    </source>
</evidence>
<evidence type="ECO:0000313" key="19">
    <source>
        <dbReference type="Proteomes" id="UP000188993"/>
    </source>
</evidence>
<dbReference type="Gene3D" id="3.30.420.10">
    <property type="entry name" value="Ribonuclease H-like superfamily/Ribonuclease H"/>
    <property type="match status" value="1"/>
</dbReference>
<dbReference type="GO" id="GO:0032299">
    <property type="term" value="C:ribonuclease H2 complex"/>
    <property type="evidence" value="ECO:0007669"/>
    <property type="project" value="TreeGrafter"/>
</dbReference>
<evidence type="ECO:0000256" key="7">
    <source>
        <dbReference type="ARBA" id="ARBA00019179"/>
    </source>
</evidence>
<keyword evidence="8 14" id="KW-0963">Cytoplasm</keyword>
<keyword evidence="10 14" id="KW-0479">Metal-binding</keyword>
<evidence type="ECO:0000256" key="11">
    <source>
        <dbReference type="ARBA" id="ARBA00022759"/>
    </source>
</evidence>
<evidence type="ECO:0000256" key="1">
    <source>
        <dbReference type="ARBA" id="ARBA00000077"/>
    </source>
</evidence>
<dbReference type="NCBIfam" id="NF000594">
    <property type="entry name" value="PRK00015.1-1"/>
    <property type="match status" value="1"/>
</dbReference>
<comment type="cofactor">
    <cofactor evidence="2">
        <name>Mg(2+)</name>
        <dbReference type="ChEBI" id="CHEBI:18420"/>
    </cofactor>
</comment>
<gene>
    <name evidence="14 18" type="primary">rnhB</name>
    <name evidence="18" type="ORF">BW727_100704</name>
</gene>
<keyword evidence="19" id="KW-1185">Reference proteome</keyword>
<dbReference type="Proteomes" id="UP000188993">
    <property type="component" value="Chromosome"/>
</dbReference>
<dbReference type="AlphaFoldDB" id="A0A1S6INI0"/>
<dbReference type="InterPro" id="IPR024567">
    <property type="entry name" value="RNase_HII/HIII_dom"/>
</dbReference>
<dbReference type="GO" id="GO:0003723">
    <property type="term" value="F:RNA binding"/>
    <property type="evidence" value="ECO:0007669"/>
    <property type="project" value="UniProtKB-UniRule"/>
</dbReference>
<dbReference type="SUPFAM" id="SSF53098">
    <property type="entry name" value="Ribonuclease H-like"/>
    <property type="match status" value="1"/>
</dbReference>
<protein>
    <recommendedName>
        <fullName evidence="7 14">Ribonuclease HII</fullName>
        <shortName evidence="14">RNase HII</shortName>
        <ecNumber evidence="6 14">3.1.26.4</ecNumber>
    </recommendedName>
</protein>
<evidence type="ECO:0000256" key="10">
    <source>
        <dbReference type="ARBA" id="ARBA00022723"/>
    </source>
</evidence>
<evidence type="ECO:0000256" key="2">
    <source>
        <dbReference type="ARBA" id="ARBA00001946"/>
    </source>
</evidence>
<dbReference type="InterPro" id="IPR001352">
    <property type="entry name" value="RNase_HII/HIII"/>
</dbReference>
<evidence type="ECO:0000256" key="13">
    <source>
        <dbReference type="ARBA" id="ARBA00023211"/>
    </source>
</evidence>
<keyword evidence="12 14" id="KW-0378">Hydrolase</keyword>
<sequence length="258" mass="29006">MEKKQTIAEIRERLSQITDPEEAVFAELLQDTRKGIQLEIKRWQNNYQKKIQLLQHQETMLYHENVLSKQGFTTIAGIDEVGRGPLAGPVVAAAVILPQDMPALPINDSKKLSRAVREELYAIIMEKAQVGIGIIDNKVIDSVNIYQATKLAMMQAVNNLNLQPDALLIDAMKLPLAQKQVSLIKGDLNSYSIAAASIVAKVYRDQMMTDYAKEYPHYGFEKNAGYGTKAHLDGLHKYGLTSIHRKSFEPIKTMVRNQ</sequence>
<keyword evidence="11 14" id="KW-0255">Endonuclease</keyword>
<dbReference type="EMBL" id="CP019728">
    <property type="protein sequence ID" value="AQS53097.1"/>
    <property type="molecule type" value="Genomic_DNA"/>
</dbReference>
<organism evidence="18 19">
    <name type="scientific">Jeotgalibaca dankookensis</name>
    <dbReference type="NCBI Taxonomy" id="708126"/>
    <lineage>
        <taxon>Bacteria</taxon>
        <taxon>Bacillati</taxon>
        <taxon>Bacillota</taxon>
        <taxon>Bacilli</taxon>
        <taxon>Lactobacillales</taxon>
        <taxon>Carnobacteriaceae</taxon>
        <taxon>Jeotgalibaca</taxon>
    </lineage>
</organism>
<evidence type="ECO:0000256" key="5">
    <source>
        <dbReference type="ARBA" id="ARBA00007383"/>
    </source>
</evidence>